<protein>
    <submittedName>
        <fullName evidence="1">Uncharacterized protein</fullName>
    </submittedName>
</protein>
<dbReference type="AlphaFoldDB" id="A0A1Y5REF3"/>
<organism evidence="1 2">
    <name type="scientific">Aquimixticola soesokkakensis</name>
    <dbReference type="NCBI Taxonomy" id="1519096"/>
    <lineage>
        <taxon>Bacteria</taxon>
        <taxon>Pseudomonadati</taxon>
        <taxon>Pseudomonadota</taxon>
        <taxon>Alphaproteobacteria</taxon>
        <taxon>Rhodobacterales</taxon>
        <taxon>Paracoccaceae</taxon>
        <taxon>Aquimixticola</taxon>
    </lineage>
</organism>
<dbReference type="OrthoDB" id="7874086at2"/>
<gene>
    <name evidence="1" type="ORF">AQS8620_00291</name>
</gene>
<dbReference type="Proteomes" id="UP000193862">
    <property type="component" value="Unassembled WGS sequence"/>
</dbReference>
<dbReference type="RefSeq" id="WP_085835034.1">
    <property type="nucleotide sequence ID" value="NZ_FWFS01000001.1"/>
</dbReference>
<dbReference type="EMBL" id="FWFS01000001">
    <property type="protein sequence ID" value="SLN15543.1"/>
    <property type="molecule type" value="Genomic_DNA"/>
</dbReference>
<reference evidence="1 2" key="1">
    <citation type="submission" date="2017-03" db="EMBL/GenBank/DDBJ databases">
        <authorList>
            <person name="Afonso C.L."/>
            <person name="Miller P.J."/>
            <person name="Scott M.A."/>
            <person name="Spackman E."/>
            <person name="Goraichik I."/>
            <person name="Dimitrov K.M."/>
            <person name="Suarez D.L."/>
            <person name="Swayne D.E."/>
        </authorList>
    </citation>
    <scope>NUCLEOTIDE SEQUENCE [LARGE SCALE GENOMIC DNA]</scope>
    <source>
        <strain evidence="1 2">CECT 8620</strain>
    </source>
</reference>
<evidence type="ECO:0000313" key="1">
    <source>
        <dbReference type="EMBL" id="SLN15543.1"/>
    </source>
</evidence>
<keyword evidence="2" id="KW-1185">Reference proteome</keyword>
<evidence type="ECO:0000313" key="2">
    <source>
        <dbReference type="Proteomes" id="UP000193862"/>
    </source>
</evidence>
<accession>A0A1Y5REF3</accession>
<name>A0A1Y5REF3_9RHOB</name>
<sequence>MFSIHRNTDVDQPLVLDWGLPMTLARRVPANLDLPRGACADNVVPLHLRPFDPDFRPDMGARLVG</sequence>
<proteinExistence type="predicted"/>